<dbReference type="InParanoid" id="A0A1V9WZ74"/>
<dbReference type="Gene3D" id="3.40.50.10140">
    <property type="entry name" value="Toll/interleukin-1 receptor homology (TIR) domain"/>
    <property type="match status" value="1"/>
</dbReference>
<dbReference type="InterPro" id="IPR035897">
    <property type="entry name" value="Toll_tir_struct_dom_sf"/>
</dbReference>
<dbReference type="SUPFAM" id="SSF52200">
    <property type="entry name" value="Toll/Interleukin receptor TIR domain"/>
    <property type="match status" value="1"/>
</dbReference>
<dbReference type="InterPro" id="IPR000157">
    <property type="entry name" value="TIR_dom"/>
</dbReference>
<proteinExistence type="predicted"/>
<dbReference type="EMBL" id="MNPL01032199">
    <property type="protein sequence ID" value="OQR66507.1"/>
    <property type="molecule type" value="Genomic_DNA"/>
</dbReference>
<accession>A0A1V9WZ74</accession>
<dbReference type="SMART" id="SM00255">
    <property type="entry name" value="TIR"/>
    <property type="match status" value="1"/>
</dbReference>
<evidence type="ECO:0000313" key="3">
    <source>
        <dbReference type="Proteomes" id="UP000192247"/>
    </source>
</evidence>
<dbReference type="OrthoDB" id="10062307at2759"/>
<dbReference type="Pfam" id="PF13676">
    <property type="entry name" value="TIR_2"/>
    <property type="match status" value="1"/>
</dbReference>
<name>A0A1V9WZ74_9ACAR</name>
<feature type="domain" description="TIR" evidence="1">
    <location>
        <begin position="119"/>
        <end position="255"/>
    </location>
</feature>
<dbReference type="PROSITE" id="PS50104">
    <property type="entry name" value="TIR"/>
    <property type="match status" value="1"/>
</dbReference>
<feature type="non-terminal residue" evidence="2">
    <location>
        <position position="305"/>
    </location>
</feature>
<keyword evidence="3" id="KW-1185">Reference proteome</keyword>
<evidence type="ECO:0000313" key="2">
    <source>
        <dbReference type="EMBL" id="OQR66507.1"/>
    </source>
</evidence>
<dbReference type="GO" id="GO:0007165">
    <property type="term" value="P:signal transduction"/>
    <property type="evidence" value="ECO:0007669"/>
    <property type="project" value="InterPro"/>
</dbReference>
<dbReference type="STRING" id="418985.A0A1V9WZ74"/>
<comment type="caution">
    <text evidence="2">The sequence shown here is derived from an EMBL/GenBank/DDBJ whole genome shotgun (WGS) entry which is preliminary data.</text>
</comment>
<dbReference type="AlphaFoldDB" id="A0A1V9WZ74"/>
<reference evidence="2 3" key="1">
    <citation type="journal article" date="2017" name="Gigascience">
        <title>Draft genome of the honey bee ectoparasitic mite, Tropilaelaps mercedesae, is shaped by the parasitic life history.</title>
        <authorList>
            <person name="Dong X."/>
            <person name="Armstrong S.D."/>
            <person name="Xia D."/>
            <person name="Makepeace B.L."/>
            <person name="Darby A.C."/>
            <person name="Kadowaki T."/>
        </authorList>
    </citation>
    <scope>NUCLEOTIDE SEQUENCE [LARGE SCALE GENOMIC DNA]</scope>
    <source>
        <strain evidence="2">Wuxi-XJTLU</strain>
    </source>
</reference>
<evidence type="ECO:0000259" key="1">
    <source>
        <dbReference type="PROSITE" id="PS50104"/>
    </source>
</evidence>
<organism evidence="2 3">
    <name type="scientific">Tropilaelaps mercedesae</name>
    <dbReference type="NCBI Taxonomy" id="418985"/>
    <lineage>
        <taxon>Eukaryota</taxon>
        <taxon>Metazoa</taxon>
        <taxon>Ecdysozoa</taxon>
        <taxon>Arthropoda</taxon>
        <taxon>Chelicerata</taxon>
        <taxon>Arachnida</taxon>
        <taxon>Acari</taxon>
        <taxon>Parasitiformes</taxon>
        <taxon>Mesostigmata</taxon>
        <taxon>Gamasina</taxon>
        <taxon>Dermanyssoidea</taxon>
        <taxon>Laelapidae</taxon>
        <taxon>Tropilaelaps</taxon>
    </lineage>
</organism>
<dbReference type="Proteomes" id="UP000192247">
    <property type="component" value="Unassembled WGS sequence"/>
</dbReference>
<gene>
    <name evidence="2" type="ORF">BIW11_14112</name>
</gene>
<protein>
    <recommendedName>
        <fullName evidence="1">TIR domain-containing protein</fullName>
    </recommendedName>
</protein>
<sequence length="305" mass="35605">MLKQVRSLLWEQLLCELPKSQDVPYGPLGFDFLDSNGFPIVAKQEVLFTVLDIVHDYTITIHTVDRSANDQVDYRNRSEIRPMEFEKELAPISRTRPNILEVPRLKMSQKHLSHQQSEGKWEILISYARKDTEEHALQLKDELTKKNLRVFLDVHEINGADDWADSLNNAIKECKFFVPLVSPLYGITKWTNREVKMADKLEKKILPVSFVDNWPPDCLAIQLATIQYIHAYQGHTDYHDDEGYSEDVMKLEDARCSPPCTGTKKWDPRHVKRVADNIFKIYKTECDKERKNNMRKSVKRISSMK</sequence>